<keyword evidence="2" id="KW-0479">Metal-binding</keyword>
<dbReference type="InterPro" id="IPR011706">
    <property type="entry name" value="Cu-oxidase_C"/>
</dbReference>
<dbReference type="PANTHER" id="PTHR11709:SF394">
    <property type="entry name" value="FI03373P-RELATED"/>
    <property type="match status" value="1"/>
</dbReference>
<name>A0ABD2NDR0_9CUCU</name>
<evidence type="ECO:0000256" key="2">
    <source>
        <dbReference type="ARBA" id="ARBA00022723"/>
    </source>
</evidence>
<dbReference type="AlphaFoldDB" id="A0ABD2NDR0"/>
<dbReference type="PROSITE" id="PS00080">
    <property type="entry name" value="MULTICOPPER_OXIDASE2"/>
    <property type="match status" value="1"/>
</dbReference>
<keyword evidence="9" id="KW-1185">Reference proteome</keyword>
<dbReference type="GO" id="GO:0016491">
    <property type="term" value="F:oxidoreductase activity"/>
    <property type="evidence" value="ECO:0007669"/>
    <property type="project" value="UniProtKB-KW"/>
</dbReference>
<evidence type="ECO:0000259" key="5">
    <source>
        <dbReference type="Pfam" id="PF00394"/>
    </source>
</evidence>
<evidence type="ECO:0000259" key="7">
    <source>
        <dbReference type="Pfam" id="PF07732"/>
    </source>
</evidence>
<feature type="domain" description="Plastocyanin-like" evidence="7">
    <location>
        <begin position="131"/>
        <end position="243"/>
    </location>
</feature>
<feature type="domain" description="Plastocyanin-like" evidence="6">
    <location>
        <begin position="546"/>
        <end position="673"/>
    </location>
</feature>
<dbReference type="InterPro" id="IPR011707">
    <property type="entry name" value="Cu-oxidase-like_N"/>
</dbReference>
<evidence type="ECO:0000256" key="3">
    <source>
        <dbReference type="ARBA" id="ARBA00023002"/>
    </source>
</evidence>
<dbReference type="CDD" id="cd13858">
    <property type="entry name" value="CuRO_1_tcLCC2_insect_like"/>
    <property type="match status" value="1"/>
</dbReference>
<dbReference type="EMBL" id="JABFTP020000103">
    <property type="protein sequence ID" value="KAL3276758.1"/>
    <property type="molecule type" value="Genomic_DNA"/>
</dbReference>
<dbReference type="CDD" id="cd13884">
    <property type="entry name" value="CuRO_2_tcLCC_insect_like"/>
    <property type="match status" value="1"/>
</dbReference>
<dbReference type="FunFam" id="2.60.40.420:FF:000045">
    <property type="entry name" value="Laccase 2"/>
    <property type="match status" value="1"/>
</dbReference>
<proteinExistence type="inferred from homology"/>
<feature type="domain" description="Plastocyanin-like" evidence="5">
    <location>
        <begin position="259"/>
        <end position="414"/>
    </location>
</feature>
<reference evidence="8 9" key="1">
    <citation type="journal article" date="2021" name="BMC Biol.">
        <title>Horizontally acquired antibacterial genes associated with adaptive radiation of ladybird beetles.</title>
        <authorList>
            <person name="Li H.S."/>
            <person name="Tang X.F."/>
            <person name="Huang Y.H."/>
            <person name="Xu Z.Y."/>
            <person name="Chen M.L."/>
            <person name="Du X.Y."/>
            <person name="Qiu B.Y."/>
            <person name="Chen P.T."/>
            <person name="Zhang W."/>
            <person name="Slipinski A."/>
            <person name="Escalona H.E."/>
            <person name="Waterhouse R.M."/>
            <person name="Zwick A."/>
            <person name="Pang H."/>
        </authorList>
    </citation>
    <scope>NUCLEOTIDE SEQUENCE [LARGE SCALE GENOMIC DNA]</scope>
    <source>
        <strain evidence="8">SYSU2018</strain>
    </source>
</reference>
<evidence type="ECO:0000259" key="6">
    <source>
        <dbReference type="Pfam" id="PF07731"/>
    </source>
</evidence>
<dbReference type="InterPro" id="IPR002355">
    <property type="entry name" value="Cu_oxidase_Cu_BS"/>
</dbReference>
<dbReference type="FunFam" id="2.60.40.420:FF:000031">
    <property type="entry name" value="Laccase-2 isoform A"/>
    <property type="match status" value="1"/>
</dbReference>
<evidence type="ECO:0008006" key="10">
    <source>
        <dbReference type="Google" id="ProtNLM"/>
    </source>
</evidence>
<dbReference type="PANTHER" id="PTHR11709">
    <property type="entry name" value="MULTI-COPPER OXIDASE"/>
    <property type="match status" value="1"/>
</dbReference>
<evidence type="ECO:0000313" key="9">
    <source>
        <dbReference type="Proteomes" id="UP001516400"/>
    </source>
</evidence>
<keyword evidence="3" id="KW-0560">Oxidoreductase</keyword>
<dbReference type="Pfam" id="PF00394">
    <property type="entry name" value="Cu-oxidase"/>
    <property type="match status" value="1"/>
</dbReference>
<comment type="similarity">
    <text evidence="1">Belongs to the multicopper oxidase family.</text>
</comment>
<comment type="caution">
    <text evidence="8">The sequence shown here is derived from an EMBL/GenBank/DDBJ whole genome shotgun (WGS) entry which is preliminary data.</text>
</comment>
<organism evidence="8 9">
    <name type="scientific">Cryptolaemus montrouzieri</name>
    <dbReference type="NCBI Taxonomy" id="559131"/>
    <lineage>
        <taxon>Eukaryota</taxon>
        <taxon>Metazoa</taxon>
        <taxon>Ecdysozoa</taxon>
        <taxon>Arthropoda</taxon>
        <taxon>Hexapoda</taxon>
        <taxon>Insecta</taxon>
        <taxon>Pterygota</taxon>
        <taxon>Neoptera</taxon>
        <taxon>Endopterygota</taxon>
        <taxon>Coleoptera</taxon>
        <taxon>Polyphaga</taxon>
        <taxon>Cucujiformia</taxon>
        <taxon>Coccinelloidea</taxon>
        <taxon>Coccinellidae</taxon>
        <taxon>Scymninae</taxon>
        <taxon>Scymnini</taxon>
        <taxon>Cryptolaemus</taxon>
    </lineage>
</organism>
<sequence length="738" mass="84732">MPEQGRPRVTIATITIFEYFLLETTVHYENCSFDKTINMMMNVMLIISIMRLTGIFAVHAPTSKSGARNRTIYFHEVLLEDSDIDHHPCNRWCIKDEPPMICKYHFSLEWYDVLSRACFDCPHKVEDCFRTDCVPADGVQRSVLVVNRKLPGPGIHVCHGDLISVDLENGLPSDSTTIHWHGMKQKDYPYMDGVPLVTQCPILPQSTFRYQFVAEDPGTHFWHSHTGMQRGDGVFGPLIVRVPDEENPHRDLYDFDLDEHVIILMDWDHVTGTQKFTSHHHSDGDNKPTNLLVNGLGKFSVANITDNSTSLMPTARFIVKKGKRYRFRIINAGFLNCPIELSIDNHTVNVISSDGYDFKNVTADSIVTYAGERFDFVLNADQPENVYWMRFGGLMDCDERFTSAHQVAVLQYESNNMDSNAYPDDIPTYDKSRRKNGTQVNPLNQGTESKSSFISAPQIESLHGWDESLKPIPDFTYYISYDFYRKDNPHFFKPPFYGFSNITKENRLTLTPQLNYMSLKLLPFPMLTQRNEIKEEMLCNETTVRNIDCKTSYCECPHVVNLELNSVVELIIIDKGFAYDANHPFHLHGHAFRVVAMEKVGHNVTVEKVYQMDKAGKIRRNLETPPWKDTVTVPDGGFTILRFHATNPGYWIFHCHIEFHAELGMAVVFKVGEHSDMVPIPRGFPKCGNYFHPEEEVKVDELQTPYFNSVHHEGVNREDYFIPDVSEDDIRKLSASIV</sequence>
<dbReference type="SUPFAM" id="SSF49503">
    <property type="entry name" value="Cupredoxins"/>
    <property type="match status" value="3"/>
</dbReference>
<dbReference type="Gene3D" id="2.60.40.420">
    <property type="entry name" value="Cupredoxins - blue copper proteins"/>
    <property type="match status" value="3"/>
</dbReference>
<dbReference type="InterPro" id="IPR001117">
    <property type="entry name" value="Cu-oxidase_2nd"/>
</dbReference>
<dbReference type="Pfam" id="PF07731">
    <property type="entry name" value="Cu-oxidase_2"/>
    <property type="match status" value="1"/>
</dbReference>
<dbReference type="Proteomes" id="UP001516400">
    <property type="component" value="Unassembled WGS sequence"/>
</dbReference>
<gene>
    <name evidence="8" type="ORF">HHI36_012127</name>
</gene>
<protein>
    <recommendedName>
        <fullName evidence="10">Laccase</fullName>
    </recommendedName>
</protein>
<dbReference type="InterPro" id="IPR045087">
    <property type="entry name" value="Cu-oxidase_fam"/>
</dbReference>
<dbReference type="InterPro" id="IPR008972">
    <property type="entry name" value="Cupredoxin"/>
</dbReference>
<dbReference type="CDD" id="cd13905">
    <property type="entry name" value="CuRO_3_tcLLC2_insect_like"/>
    <property type="match status" value="1"/>
</dbReference>
<evidence type="ECO:0000256" key="4">
    <source>
        <dbReference type="ARBA" id="ARBA00023008"/>
    </source>
</evidence>
<evidence type="ECO:0000256" key="1">
    <source>
        <dbReference type="ARBA" id="ARBA00010609"/>
    </source>
</evidence>
<dbReference type="GO" id="GO:0046872">
    <property type="term" value="F:metal ion binding"/>
    <property type="evidence" value="ECO:0007669"/>
    <property type="project" value="UniProtKB-KW"/>
</dbReference>
<evidence type="ECO:0000313" key="8">
    <source>
        <dbReference type="EMBL" id="KAL3276758.1"/>
    </source>
</evidence>
<accession>A0ABD2NDR0</accession>
<keyword evidence="4" id="KW-0186">Copper</keyword>
<dbReference type="Pfam" id="PF07732">
    <property type="entry name" value="Cu-oxidase_3"/>
    <property type="match status" value="1"/>
</dbReference>